<dbReference type="InterPro" id="IPR036453">
    <property type="entry name" value="GluRdtase_dimer_dom_sf"/>
</dbReference>
<dbReference type="SUPFAM" id="SSF51735">
    <property type="entry name" value="NAD(P)-binding Rossmann-fold domains"/>
    <property type="match status" value="1"/>
</dbReference>
<evidence type="ECO:0000256" key="14">
    <source>
        <dbReference type="SAM" id="MobiDB-lite"/>
    </source>
</evidence>
<evidence type="ECO:0000256" key="12">
    <source>
        <dbReference type="PIRSR" id="PIRSR000445-4"/>
    </source>
</evidence>
<name>V4H9N8_9EURY</name>
<evidence type="ECO:0000256" key="3">
    <source>
        <dbReference type="ARBA" id="ARBA00012970"/>
    </source>
</evidence>
<dbReference type="SUPFAM" id="SSF69075">
    <property type="entry name" value="Glutamyl tRNA-reductase dimerization domain"/>
    <property type="match status" value="1"/>
</dbReference>
<dbReference type="SUPFAM" id="SSF69742">
    <property type="entry name" value="Glutamyl tRNA-reductase catalytic, N-terminal domain"/>
    <property type="match status" value="1"/>
</dbReference>
<dbReference type="Gene3D" id="3.40.50.720">
    <property type="entry name" value="NAD(P)-binding Rossmann-like Domain"/>
    <property type="match status" value="1"/>
</dbReference>
<dbReference type="AlphaFoldDB" id="V4H9N8"/>
<keyword evidence="5 8" id="KW-0560">Oxidoreductase</keyword>
<dbReference type="InterPro" id="IPR036343">
    <property type="entry name" value="GluRdtase_N_sf"/>
</dbReference>
<evidence type="ECO:0000256" key="8">
    <source>
        <dbReference type="HAMAP-Rule" id="MF_00087"/>
    </source>
</evidence>
<dbReference type="InterPro" id="IPR006151">
    <property type="entry name" value="Shikm_DH/Glu-tRNA_Rdtase"/>
</dbReference>
<dbReference type="InterPro" id="IPR036291">
    <property type="entry name" value="NAD(P)-bd_dom_sf"/>
</dbReference>
<keyword evidence="4 8" id="KW-0521">NADP</keyword>
<evidence type="ECO:0000256" key="5">
    <source>
        <dbReference type="ARBA" id="ARBA00023002"/>
    </source>
</evidence>
<evidence type="ECO:0000256" key="9">
    <source>
        <dbReference type="PIRSR" id="PIRSR000445-1"/>
    </source>
</evidence>
<dbReference type="EC" id="1.2.1.70" evidence="3 8"/>
<comment type="domain">
    <text evidence="8">Possesses an unusual extended V-shaped dimeric structure with each monomer consisting of three distinct domains arranged along a curved 'spinal' alpha-helix. The N-terminal catalytic domain specifically recognizes the glutamate moiety of the substrate. The second domain is the NADPH-binding domain, and the third C-terminal domain is responsible for dimerization.</text>
</comment>
<evidence type="ECO:0000256" key="2">
    <source>
        <dbReference type="ARBA" id="ARBA00005916"/>
    </source>
</evidence>
<dbReference type="Proteomes" id="UP000017840">
    <property type="component" value="Unassembled WGS sequence"/>
</dbReference>
<feature type="binding site" evidence="8 10">
    <location>
        <begin position="110"/>
        <end position="112"/>
    </location>
    <ligand>
        <name>substrate</name>
    </ligand>
</feature>
<comment type="similarity">
    <text evidence="2 8 13">Belongs to the glutamyl-tRNA reductase family.</text>
</comment>
<comment type="pathway">
    <text evidence="1 8 13">Porphyrin-containing compound metabolism; protoporphyrin-IX biosynthesis; 5-aminolevulinate from L-glutamyl-tRNA(Glu): step 1/2.</text>
</comment>
<dbReference type="GO" id="GO:0050661">
    <property type="term" value="F:NADP binding"/>
    <property type="evidence" value="ECO:0007669"/>
    <property type="project" value="InterPro"/>
</dbReference>
<feature type="active site" description="Nucleophile" evidence="8 9">
    <location>
        <position position="53"/>
    </location>
</feature>
<dbReference type="Gene3D" id="3.30.460.30">
    <property type="entry name" value="Glutamyl-tRNA reductase, N-terminal domain"/>
    <property type="match status" value="1"/>
</dbReference>
<protein>
    <recommendedName>
        <fullName evidence="3 8">Glutamyl-tRNA reductase</fullName>
        <shortName evidence="8">GluTR</shortName>
        <ecNumber evidence="3 8">1.2.1.70</ecNumber>
    </recommendedName>
</protein>
<evidence type="ECO:0000259" key="17">
    <source>
        <dbReference type="Pfam" id="PF05201"/>
    </source>
</evidence>
<evidence type="ECO:0000259" key="16">
    <source>
        <dbReference type="Pfam" id="PF01488"/>
    </source>
</evidence>
<comment type="caution">
    <text evidence="18">The sequence shown here is derived from an EMBL/GenBank/DDBJ whole genome shotgun (WGS) entry which is preliminary data.</text>
</comment>
<dbReference type="OrthoDB" id="4562at2157"/>
<dbReference type="InterPro" id="IPR018214">
    <property type="entry name" value="GluRdtase_CS"/>
</dbReference>
<organism evidence="18 19">
    <name type="scientific">Candidatus Halobonum tyrrellensis G22</name>
    <dbReference type="NCBI Taxonomy" id="1324957"/>
    <lineage>
        <taxon>Archaea</taxon>
        <taxon>Methanobacteriati</taxon>
        <taxon>Methanobacteriota</taxon>
        <taxon>Stenosarchaea group</taxon>
        <taxon>Halobacteria</taxon>
        <taxon>Halobacteriales</taxon>
        <taxon>Haloferacaceae</taxon>
        <taxon>Candidatus Halobonum</taxon>
    </lineage>
</organism>
<evidence type="ECO:0000256" key="11">
    <source>
        <dbReference type="PIRSR" id="PIRSR000445-3"/>
    </source>
</evidence>
<comment type="catalytic activity">
    <reaction evidence="7 8 13">
        <text>(S)-4-amino-5-oxopentanoate + tRNA(Glu) + NADP(+) = L-glutamyl-tRNA(Glu) + NADPH + H(+)</text>
        <dbReference type="Rhea" id="RHEA:12344"/>
        <dbReference type="Rhea" id="RHEA-COMP:9663"/>
        <dbReference type="Rhea" id="RHEA-COMP:9680"/>
        <dbReference type="ChEBI" id="CHEBI:15378"/>
        <dbReference type="ChEBI" id="CHEBI:57501"/>
        <dbReference type="ChEBI" id="CHEBI:57783"/>
        <dbReference type="ChEBI" id="CHEBI:58349"/>
        <dbReference type="ChEBI" id="CHEBI:78442"/>
        <dbReference type="ChEBI" id="CHEBI:78520"/>
        <dbReference type="EC" id="1.2.1.70"/>
    </reaction>
</comment>
<dbReference type="eggNOG" id="arCOG01036">
    <property type="taxonomic scope" value="Archaea"/>
</dbReference>
<dbReference type="PATRIC" id="fig|1324957.4.peg.2843"/>
<dbReference type="UniPathway" id="UPA00251">
    <property type="reaction ID" value="UER00316"/>
</dbReference>
<dbReference type="InterPro" id="IPR000343">
    <property type="entry name" value="4pyrrol_synth_GluRdtase"/>
</dbReference>
<dbReference type="PROSITE" id="PS00747">
    <property type="entry name" value="GLUTR"/>
    <property type="match status" value="1"/>
</dbReference>
<dbReference type="STRING" id="1324957.K933_14008"/>
<evidence type="ECO:0000256" key="1">
    <source>
        <dbReference type="ARBA" id="ARBA00005059"/>
    </source>
</evidence>
<evidence type="ECO:0000256" key="7">
    <source>
        <dbReference type="ARBA" id="ARBA00047464"/>
    </source>
</evidence>
<dbReference type="HAMAP" id="MF_00087">
    <property type="entry name" value="Glu_tRNA_reductase"/>
    <property type="match status" value="1"/>
</dbReference>
<proteinExistence type="inferred from homology"/>
<dbReference type="FunFam" id="3.30.460.30:FF:000001">
    <property type="entry name" value="Glutamyl-tRNA reductase"/>
    <property type="match status" value="1"/>
</dbReference>
<dbReference type="GO" id="GO:0019353">
    <property type="term" value="P:protoporphyrinogen IX biosynthetic process from glutamate"/>
    <property type="evidence" value="ECO:0007669"/>
    <property type="project" value="TreeGrafter"/>
</dbReference>
<feature type="binding site" evidence="8 10">
    <location>
        <position position="116"/>
    </location>
    <ligand>
        <name>substrate</name>
    </ligand>
</feature>
<dbReference type="CDD" id="cd05213">
    <property type="entry name" value="NAD_bind_Glutamyl_tRNA_reduct"/>
    <property type="match status" value="1"/>
</dbReference>
<feature type="binding site" evidence="8 11">
    <location>
        <begin position="184"/>
        <end position="189"/>
    </location>
    <ligand>
        <name>NADP(+)</name>
        <dbReference type="ChEBI" id="CHEBI:58349"/>
    </ligand>
</feature>
<feature type="binding site" evidence="8 10">
    <location>
        <position position="105"/>
    </location>
    <ligand>
        <name>substrate</name>
    </ligand>
</feature>
<dbReference type="GO" id="GO:0008883">
    <property type="term" value="F:glutamyl-tRNA reductase activity"/>
    <property type="evidence" value="ECO:0007669"/>
    <property type="project" value="UniProtKB-UniRule"/>
</dbReference>
<gene>
    <name evidence="8 18" type="primary">hemA</name>
    <name evidence="18" type="ORF">K933_14008</name>
</gene>
<feature type="region of interest" description="Disordered" evidence="14">
    <location>
        <begin position="410"/>
        <end position="438"/>
    </location>
</feature>
<evidence type="ECO:0000259" key="15">
    <source>
        <dbReference type="Pfam" id="PF00745"/>
    </source>
</evidence>
<evidence type="ECO:0000256" key="4">
    <source>
        <dbReference type="ARBA" id="ARBA00022857"/>
    </source>
</evidence>
<dbReference type="NCBIfam" id="TIGR01035">
    <property type="entry name" value="hemA"/>
    <property type="match status" value="1"/>
</dbReference>
<evidence type="ECO:0000313" key="19">
    <source>
        <dbReference type="Proteomes" id="UP000017840"/>
    </source>
</evidence>
<dbReference type="EMBL" id="ASGZ01000059">
    <property type="protein sequence ID" value="ESP87395.1"/>
    <property type="molecule type" value="Genomic_DNA"/>
</dbReference>
<keyword evidence="6 8" id="KW-0627">Porphyrin biosynthesis</keyword>
<sequence length="438" mass="45423">MTDAGVISGVTVSHTLASVAEIESAGGGAAVRETVAELRARDGVTEAFALSTCNRVEAYVVTEDAATGRRALAEFAPDVRDGAVVRLDHEESLRHLMRVAAGLESLVLGEDQILGQVKRALSESRAAGGIGPVLEEAVMKAVHVGERARSETAINEGSLSLGSAAVDLAARETTLAGATALVVGAGEMGALAARELDDSPVDRVVLANRTLPHAEHVAADLDTDAVAVGLDAAPAATDEADVVIAATAADGYVLDAGDLAGAGETVCIDLGQPRDVDPAADDGAVTVHDIDALEAVTAETRTRRRAEAETVESMIDAEFDRLLEAFKRKRADEAISAMYESAERTKAREVEEALTKLDAQGGLTAEQRETVEGLADALVGQLLAAPTRSLREAAAEDDWSTIHTAMQLFDPEFDRPSVTDDAPSGGQGAAGVSERSDD</sequence>
<evidence type="ECO:0000256" key="6">
    <source>
        <dbReference type="ARBA" id="ARBA00023244"/>
    </source>
</evidence>
<dbReference type="InterPro" id="IPR015896">
    <property type="entry name" value="4pyrrol_synth_GluRdtase_dimer"/>
</dbReference>
<dbReference type="PANTHER" id="PTHR43013">
    <property type="entry name" value="GLUTAMYL-TRNA REDUCTASE"/>
    <property type="match status" value="1"/>
</dbReference>
<feature type="domain" description="Tetrapyrrole biosynthesis glutamyl-tRNA reductase dimerisation" evidence="15">
    <location>
        <begin position="311"/>
        <end position="410"/>
    </location>
</feature>
<feature type="site" description="Important for activity" evidence="8 12">
    <location>
        <position position="95"/>
    </location>
</feature>
<evidence type="ECO:0000313" key="18">
    <source>
        <dbReference type="EMBL" id="ESP87395.1"/>
    </source>
</evidence>
<dbReference type="PANTHER" id="PTHR43013:SF1">
    <property type="entry name" value="GLUTAMYL-TRNA REDUCTASE"/>
    <property type="match status" value="1"/>
</dbReference>
<keyword evidence="19" id="KW-1185">Reference proteome</keyword>
<comment type="subunit">
    <text evidence="8">Homodimer.</text>
</comment>
<comment type="function">
    <text evidence="8">Catalyzes the NADPH-dependent reduction of glutamyl-tRNA(Glu) to glutamate 1-semialdehyde (GSA).</text>
</comment>
<feature type="domain" description="Quinate/shikimate 5-dehydrogenase/glutamyl-tRNA reductase" evidence="16">
    <location>
        <begin position="168"/>
        <end position="296"/>
    </location>
</feature>
<dbReference type="Pfam" id="PF00745">
    <property type="entry name" value="GlutR_dimer"/>
    <property type="match status" value="1"/>
</dbReference>
<evidence type="ECO:0000256" key="13">
    <source>
        <dbReference type="RuleBase" id="RU000584"/>
    </source>
</evidence>
<feature type="binding site" evidence="8 10">
    <location>
        <begin position="52"/>
        <end position="55"/>
    </location>
    <ligand>
        <name>substrate</name>
    </ligand>
</feature>
<dbReference type="RefSeq" id="WP_023395375.1">
    <property type="nucleotide sequence ID" value="NZ_ASGZ01000059.1"/>
</dbReference>
<dbReference type="Pfam" id="PF01488">
    <property type="entry name" value="Shikimate_DH"/>
    <property type="match status" value="1"/>
</dbReference>
<accession>V4H9N8</accession>
<reference evidence="18 19" key="1">
    <citation type="journal article" date="2013" name="Genome Announc.">
        <title>Draft Genome Sequence of 'Candidatus Halobonum tyrrellensis' Strain G22, Isolated from the Hypersaline Waters of Lake Tyrrell, Australia.</title>
        <authorList>
            <person name="Ugalde J.A."/>
            <person name="Narasingarao P."/>
            <person name="Kuo S."/>
            <person name="Podell S."/>
            <person name="Allen E.E."/>
        </authorList>
    </citation>
    <scope>NUCLEOTIDE SEQUENCE [LARGE SCALE GENOMIC DNA]</scope>
    <source>
        <strain evidence="18 19">G22</strain>
    </source>
</reference>
<evidence type="ECO:0000256" key="10">
    <source>
        <dbReference type="PIRSR" id="PIRSR000445-2"/>
    </source>
</evidence>
<dbReference type="InterPro" id="IPR015895">
    <property type="entry name" value="4pyrrol_synth_GluRdtase_N"/>
</dbReference>
<feature type="domain" description="Glutamyl-tRNA reductase N-terminal" evidence="17">
    <location>
        <begin position="10"/>
        <end position="152"/>
    </location>
</feature>
<dbReference type="Pfam" id="PF05201">
    <property type="entry name" value="GlutR_N"/>
    <property type="match status" value="1"/>
</dbReference>
<dbReference type="PIRSF" id="PIRSF000445">
    <property type="entry name" value="4pyrrol_synth_GluRdtase"/>
    <property type="match status" value="1"/>
</dbReference>
<comment type="miscellaneous">
    <text evidence="8">During catalysis, the active site Cys acts as a nucleophile attacking the alpha-carbonyl group of tRNA-bound glutamate with the formation of a thioester intermediate between enzyme and glutamate, and the concomitant release of tRNA(Glu). The thioester intermediate is finally reduced by direct hydride transfer from NADPH, to form the product GSA.</text>
</comment>